<accession>A0A099I245</accession>
<feature type="transmembrane region" description="Helical" evidence="1">
    <location>
        <begin position="12"/>
        <end position="31"/>
    </location>
</feature>
<dbReference type="RefSeq" id="WP_044908080.1">
    <property type="nucleotide sequence ID" value="NZ_JBDOIP010000003.1"/>
</dbReference>
<organism evidence="2 3">
    <name type="scientific">Clostridium innocuum</name>
    <dbReference type="NCBI Taxonomy" id="1522"/>
    <lineage>
        <taxon>Bacteria</taxon>
        <taxon>Bacillati</taxon>
        <taxon>Bacillota</taxon>
        <taxon>Clostridia</taxon>
        <taxon>Eubacteriales</taxon>
        <taxon>Clostridiaceae</taxon>
        <taxon>Clostridium</taxon>
    </lineage>
</organism>
<keyword evidence="1" id="KW-1133">Transmembrane helix</keyword>
<name>A0A099I245_CLOIN</name>
<reference evidence="2 3" key="1">
    <citation type="submission" date="2014-08" db="EMBL/GenBank/DDBJ databases">
        <title>Clostridium innocuum, an unnegligible vancomycin-resistant pathogen causing extra-intestinal infections.</title>
        <authorList>
            <person name="Feng Y."/>
            <person name="Chiu C.-H."/>
        </authorList>
    </citation>
    <scope>NUCLEOTIDE SEQUENCE [LARGE SCALE GENOMIC DNA]</scope>
    <source>
        <strain evidence="2 3">AN88</strain>
    </source>
</reference>
<dbReference type="AlphaFoldDB" id="A0A099I245"/>
<sequence length="130" mass="15851">MKWFQNFMRGRYGVDQLSFALLILYFVITILGTAFRIPYISYVALLLIVWCWFRILSRNTYKRSQENAKFMGWIYPIQNKWRTKKREFQDRKTHKYYNCPNCKQRLRVPKGRGTITITCPKCKTKFDKRT</sequence>
<feature type="transmembrane region" description="Helical" evidence="1">
    <location>
        <begin position="37"/>
        <end position="56"/>
    </location>
</feature>
<proteinExistence type="predicted"/>
<dbReference type="Proteomes" id="UP000030008">
    <property type="component" value="Unassembled WGS sequence"/>
</dbReference>
<evidence type="ECO:0000313" key="3">
    <source>
        <dbReference type="Proteomes" id="UP000030008"/>
    </source>
</evidence>
<gene>
    <name evidence="2" type="ORF">CIAN88_21205</name>
</gene>
<protein>
    <submittedName>
        <fullName evidence="2">Zn-finger containing protein</fullName>
    </submittedName>
</protein>
<evidence type="ECO:0000313" key="2">
    <source>
        <dbReference type="EMBL" id="KGJ51332.1"/>
    </source>
</evidence>
<comment type="caution">
    <text evidence="2">The sequence shown here is derived from an EMBL/GenBank/DDBJ whole genome shotgun (WGS) entry which is preliminary data.</text>
</comment>
<dbReference type="EMBL" id="JQIF01000127">
    <property type="protein sequence ID" value="KGJ51332.1"/>
    <property type="molecule type" value="Genomic_DNA"/>
</dbReference>
<keyword evidence="1" id="KW-0812">Transmembrane</keyword>
<evidence type="ECO:0000256" key="1">
    <source>
        <dbReference type="SAM" id="Phobius"/>
    </source>
</evidence>
<keyword evidence="1" id="KW-0472">Membrane</keyword>